<dbReference type="InterPro" id="IPR021799">
    <property type="entry name" value="PIN-like_prokaryotic"/>
</dbReference>
<protein>
    <recommendedName>
        <fullName evidence="3">PIN domain-containing protein</fullName>
    </recommendedName>
</protein>
<gene>
    <name evidence="1" type="ORF">J0895_09750</name>
</gene>
<name>A0ABS3FQI5_9CYAN</name>
<comment type="caution">
    <text evidence="1">The sequence shown here is derived from an EMBL/GenBank/DDBJ whole genome shotgun (WGS) entry which is preliminary data.</text>
</comment>
<organism evidence="1 2">
    <name type="scientific">Phormidium pseudopriestleyi FRX01</name>
    <dbReference type="NCBI Taxonomy" id="1759528"/>
    <lineage>
        <taxon>Bacteria</taxon>
        <taxon>Bacillati</taxon>
        <taxon>Cyanobacteriota</taxon>
        <taxon>Cyanophyceae</taxon>
        <taxon>Oscillatoriophycideae</taxon>
        <taxon>Oscillatoriales</taxon>
        <taxon>Oscillatoriaceae</taxon>
        <taxon>Phormidium</taxon>
    </lineage>
</organism>
<evidence type="ECO:0008006" key="3">
    <source>
        <dbReference type="Google" id="ProtNLM"/>
    </source>
</evidence>
<sequence length="183" mass="20330">MTVSHSHVILDACCIINLAASGHLLPILRSIPGQVAVTQVVKDKELKTLQLLEEVENEAAIEFEQAIIQGLLIIVDFESEAEAELFVNYAALLDDGESATCAIALHRGWAIATDDKKAIALMKREASHLQMFSTLQIIKHWSEKTALDASALRETLNAIRFKGRYLPPKSDPLRVWWEQSLSV</sequence>
<dbReference type="Proteomes" id="UP000664844">
    <property type="component" value="Unassembled WGS sequence"/>
</dbReference>
<dbReference type="Pfam" id="PF11848">
    <property type="entry name" value="DUF3368"/>
    <property type="match status" value="1"/>
</dbReference>
<dbReference type="RefSeq" id="WP_207087909.1">
    <property type="nucleotide sequence ID" value="NZ_JAFLQW010000268.1"/>
</dbReference>
<keyword evidence="2" id="KW-1185">Reference proteome</keyword>
<evidence type="ECO:0000313" key="1">
    <source>
        <dbReference type="EMBL" id="MBO0349384.1"/>
    </source>
</evidence>
<accession>A0ABS3FQI5</accession>
<dbReference type="EMBL" id="JAFLQW010000268">
    <property type="protein sequence ID" value="MBO0349384.1"/>
    <property type="molecule type" value="Genomic_DNA"/>
</dbReference>
<reference evidence="1 2" key="1">
    <citation type="submission" date="2021-03" db="EMBL/GenBank/DDBJ databases">
        <title>Metabolic Capacity of the Antarctic Cyanobacterium Phormidium pseudopriestleyi that Sustains Oxygenic Photosynthesis in the Presence of Hydrogen Sulfide.</title>
        <authorList>
            <person name="Lumian J.E."/>
            <person name="Jungblut A.D."/>
            <person name="Dillon M.L."/>
            <person name="Hawes I."/>
            <person name="Doran P.T."/>
            <person name="Mackey T.J."/>
            <person name="Dick G.J."/>
            <person name="Grettenberger C.L."/>
            <person name="Sumner D.Y."/>
        </authorList>
    </citation>
    <scope>NUCLEOTIDE SEQUENCE [LARGE SCALE GENOMIC DNA]</scope>
    <source>
        <strain evidence="1 2">FRX01</strain>
    </source>
</reference>
<proteinExistence type="predicted"/>
<evidence type="ECO:0000313" key="2">
    <source>
        <dbReference type="Proteomes" id="UP000664844"/>
    </source>
</evidence>